<gene>
    <name evidence="2" type="ORF">PSON_ATCC_30995.1.T2440025</name>
</gene>
<feature type="transmembrane region" description="Helical" evidence="1">
    <location>
        <begin position="12"/>
        <end position="28"/>
    </location>
</feature>
<comment type="caution">
    <text evidence="2">The sequence shown here is derived from an EMBL/GenBank/DDBJ whole genome shotgun (WGS) entry which is preliminary data.</text>
</comment>
<dbReference type="AlphaFoldDB" id="A0A8S1RR72"/>
<evidence type="ECO:0000256" key="1">
    <source>
        <dbReference type="SAM" id="Phobius"/>
    </source>
</evidence>
<sequence>MLVYLCQKSMCFIYIFFQLSFLLFKNVVKQFRLKQMLKNVSNFLNVTNIQLYFKNSKGRYCFLDQYCADTNDCNKLTVSLNNFLIQHQSKRWIR</sequence>
<protein>
    <submittedName>
        <fullName evidence="2">Uncharacterized protein</fullName>
    </submittedName>
</protein>
<name>A0A8S1RR72_9CILI</name>
<evidence type="ECO:0000313" key="3">
    <source>
        <dbReference type="Proteomes" id="UP000692954"/>
    </source>
</evidence>
<accession>A0A8S1RR72</accession>
<keyword evidence="1" id="KW-0472">Membrane</keyword>
<keyword evidence="3" id="KW-1185">Reference proteome</keyword>
<proteinExistence type="predicted"/>
<organism evidence="2 3">
    <name type="scientific">Paramecium sonneborni</name>
    <dbReference type="NCBI Taxonomy" id="65129"/>
    <lineage>
        <taxon>Eukaryota</taxon>
        <taxon>Sar</taxon>
        <taxon>Alveolata</taxon>
        <taxon>Ciliophora</taxon>
        <taxon>Intramacronucleata</taxon>
        <taxon>Oligohymenophorea</taxon>
        <taxon>Peniculida</taxon>
        <taxon>Parameciidae</taxon>
        <taxon>Paramecium</taxon>
    </lineage>
</organism>
<dbReference type="Proteomes" id="UP000692954">
    <property type="component" value="Unassembled WGS sequence"/>
</dbReference>
<keyword evidence="1" id="KW-0812">Transmembrane</keyword>
<evidence type="ECO:0000313" key="2">
    <source>
        <dbReference type="EMBL" id="CAD8129792.1"/>
    </source>
</evidence>
<reference evidence="2" key="1">
    <citation type="submission" date="2021-01" db="EMBL/GenBank/DDBJ databases">
        <authorList>
            <consortium name="Genoscope - CEA"/>
            <person name="William W."/>
        </authorList>
    </citation>
    <scope>NUCLEOTIDE SEQUENCE</scope>
</reference>
<keyword evidence="1" id="KW-1133">Transmembrane helix</keyword>
<dbReference type="EMBL" id="CAJJDN010000244">
    <property type="protein sequence ID" value="CAD8129792.1"/>
    <property type="molecule type" value="Genomic_DNA"/>
</dbReference>